<dbReference type="KEGG" id="crw:CROST_016010"/>
<dbReference type="AlphaFoldDB" id="A0A1S8LHK3"/>
<sequence length="76" mass="9034">MEIVGLIYFMIIIGMIILAIITYLVFDKRYHKNHGKQIPAGFEKTEEITIDPSDGRKLRVYYNKQTGERFYFEENL</sequence>
<dbReference type="RefSeq" id="WP_077836034.1">
    <property type="nucleotide sequence ID" value="NZ_CP096983.1"/>
</dbReference>
<proteinExistence type="predicted"/>
<reference evidence="1 2" key="1">
    <citation type="submission" date="2022-04" db="EMBL/GenBank/DDBJ databases">
        <title>Genome sequence of C. roseum typestrain.</title>
        <authorList>
            <person name="Poehlein A."/>
            <person name="Schoch T."/>
            <person name="Duerre P."/>
            <person name="Daniel R."/>
        </authorList>
    </citation>
    <scope>NUCLEOTIDE SEQUENCE [LARGE SCALE GENOMIC DNA]</scope>
    <source>
        <strain evidence="1 2">DSM 7320</strain>
    </source>
</reference>
<keyword evidence="2" id="KW-1185">Reference proteome</keyword>
<gene>
    <name evidence="1" type="ORF">CROST_016010</name>
</gene>
<dbReference type="Proteomes" id="UP000190951">
    <property type="component" value="Chromosome"/>
</dbReference>
<accession>A0A1S8LHK3</accession>
<protein>
    <submittedName>
        <fullName evidence="1">Uncharacterized protein</fullName>
    </submittedName>
</protein>
<dbReference type="EMBL" id="CP096983">
    <property type="protein sequence ID" value="URZ10886.1"/>
    <property type="molecule type" value="Genomic_DNA"/>
</dbReference>
<evidence type="ECO:0000313" key="2">
    <source>
        <dbReference type="Proteomes" id="UP000190951"/>
    </source>
</evidence>
<evidence type="ECO:0000313" key="1">
    <source>
        <dbReference type="EMBL" id="URZ10886.1"/>
    </source>
</evidence>
<dbReference type="STRING" id="84029.CROST_20900"/>
<name>A0A1S8LHK3_9CLOT</name>
<organism evidence="1 2">
    <name type="scientific">Clostridium felsineum</name>
    <dbReference type="NCBI Taxonomy" id="36839"/>
    <lineage>
        <taxon>Bacteria</taxon>
        <taxon>Bacillati</taxon>
        <taxon>Bacillota</taxon>
        <taxon>Clostridia</taxon>
        <taxon>Eubacteriales</taxon>
        <taxon>Clostridiaceae</taxon>
        <taxon>Clostridium</taxon>
    </lineage>
</organism>